<evidence type="ECO:0000313" key="7">
    <source>
        <dbReference type="Proteomes" id="UP000305067"/>
    </source>
</evidence>
<evidence type="ECO:0000256" key="3">
    <source>
        <dbReference type="RuleBase" id="RU361235"/>
    </source>
</evidence>
<name>A0A5C3Q8J5_9AGAR</name>
<dbReference type="InterPro" id="IPR019826">
    <property type="entry name" value="Carboxylesterase_B_AS"/>
</dbReference>
<dbReference type="PANTHER" id="PTHR11559">
    <property type="entry name" value="CARBOXYLESTERASE"/>
    <property type="match status" value="1"/>
</dbReference>
<feature type="region of interest" description="Disordered" evidence="4">
    <location>
        <begin position="40"/>
        <end position="81"/>
    </location>
</feature>
<keyword evidence="2 3" id="KW-0378">Hydrolase</keyword>
<organism evidence="6 7">
    <name type="scientific">Pterulicium gracile</name>
    <dbReference type="NCBI Taxonomy" id="1884261"/>
    <lineage>
        <taxon>Eukaryota</taxon>
        <taxon>Fungi</taxon>
        <taxon>Dikarya</taxon>
        <taxon>Basidiomycota</taxon>
        <taxon>Agaricomycotina</taxon>
        <taxon>Agaricomycetes</taxon>
        <taxon>Agaricomycetidae</taxon>
        <taxon>Agaricales</taxon>
        <taxon>Pleurotineae</taxon>
        <taxon>Pterulaceae</taxon>
        <taxon>Pterulicium</taxon>
    </lineage>
</organism>
<proteinExistence type="inferred from homology"/>
<evidence type="ECO:0000256" key="4">
    <source>
        <dbReference type="SAM" id="MobiDB-lite"/>
    </source>
</evidence>
<dbReference type="GO" id="GO:0016787">
    <property type="term" value="F:hydrolase activity"/>
    <property type="evidence" value="ECO:0007669"/>
    <property type="project" value="UniProtKB-KW"/>
</dbReference>
<dbReference type="SUPFAM" id="SSF53474">
    <property type="entry name" value="alpha/beta-Hydrolases"/>
    <property type="match status" value="1"/>
</dbReference>
<dbReference type="InterPro" id="IPR002018">
    <property type="entry name" value="CarbesteraseB"/>
</dbReference>
<sequence>MTRPGKPSVVDLSYATYQGVLDRQSGVTNFLGVRYAANPTGRNRFKAPQPPPRSRRNDVQPGDRVPASCLQAGHGQSSSSPFADIVSRDLDARAGGVPAPSEDCLFLNVHVPGAASTKGKKLPVVVWFHGGGYASGNGSMYDGSQLVRESNNQIIAVVVQYRLGLFGFLAGDQVERNGSPNAGLLDQEFALKWVQNNIAKFGGDKNTVTIWGQSAGAGSVLQHIVAHKGKTSPPLFQRAIASSPYLPSQYKYNDPIPKALYADVVKRARCERARDSLACLRSADVSVLQAANVEISNSGLHGLYVFAPVIDGKMITQSVTKSLKEGRTNGAALLSVANANEGLLFVDQNSTLSASDYTKALMPDLCAEEANTVAAAYEYLGAEVLKQAAIVADSHIVCPAIWATASFSKGKTAYKGKFTIAPAMHLQDLSYYFNVPGGILPGIPNFDGNNFRATFSQSFLSFAIAQDPNVGVYDPQSRSSGIDWPKFRVGGEIEETFGQSGPATADIKAVNVDKGQLERCRMWEGLTATTRQ</sequence>
<dbReference type="Pfam" id="PF00135">
    <property type="entry name" value="COesterase"/>
    <property type="match status" value="1"/>
</dbReference>
<protein>
    <recommendedName>
        <fullName evidence="3">Carboxylic ester hydrolase</fullName>
        <ecNumber evidence="3">3.1.1.-</ecNumber>
    </recommendedName>
</protein>
<reference evidence="6 7" key="1">
    <citation type="journal article" date="2019" name="Nat. Ecol. Evol.">
        <title>Megaphylogeny resolves global patterns of mushroom evolution.</title>
        <authorList>
            <person name="Varga T."/>
            <person name="Krizsan K."/>
            <person name="Foldi C."/>
            <person name="Dima B."/>
            <person name="Sanchez-Garcia M."/>
            <person name="Sanchez-Ramirez S."/>
            <person name="Szollosi G.J."/>
            <person name="Szarkandi J.G."/>
            <person name="Papp V."/>
            <person name="Albert L."/>
            <person name="Andreopoulos W."/>
            <person name="Angelini C."/>
            <person name="Antonin V."/>
            <person name="Barry K.W."/>
            <person name="Bougher N.L."/>
            <person name="Buchanan P."/>
            <person name="Buyck B."/>
            <person name="Bense V."/>
            <person name="Catcheside P."/>
            <person name="Chovatia M."/>
            <person name="Cooper J."/>
            <person name="Damon W."/>
            <person name="Desjardin D."/>
            <person name="Finy P."/>
            <person name="Geml J."/>
            <person name="Haridas S."/>
            <person name="Hughes K."/>
            <person name="Justo A."/>
            <person name="Karasinski D."/>
            <person name="Kautmanova I."/>
            <person name="Kiss B."/>
            <person name="Kocsube S."/>
            <person name="Kotiranta H."/>
            <person name="LaButti K.M."/>
            <person name="Lechner B.E."/>
            <person name="Liimatainen K."/>
            <person name="Lipzen A."/>
            <person name="Lukacs Z."/>
            <person name="Mihaltcheva S."/>
            <person name="Morgado L.N."/>
            <person name="Niskanen T."/>
            <person name="Noordeloos M.E."/>
            <person name="Ohm R.A."/>
            <person name="Ortiz-Santana B."/>
            <person name="Ovrebo C."/>
            <person name="Racz N."/>
            <person name="Riley R."/>
            <person name="Savchenko A."/>
            <person name="Shiryaev A."/>
            <person name="Soop K."/>
            <person name="Spirin V."/>
            <person name="Szebenyi C."/>
            <person name="Tomsovsky M."/>
            <person name="Tulloss R.E."/>
            <person name="Uehling J."/>
            <person name="Grigoriev I.V."/>
            <person name="Vagvolgyi C."/>
            <person name="Papp T."/>
            <person name="Martin F.M."/>
            <person name="Miettinen O."/>
            <person name="Hibbett D.S."/>
            <person name="Nagy L.G."/>
        </authorList>
    </citation>
    <scope>NUCLEOTIDE SEQUENCE [LARGE SCALE GENOMIC DNA]</scope>
    <source>
        <strain evidence="6 7">CBS 309.79</strain>
    </source>
</reference>
<feature type="domain" description="Carboxylesterase type B" evidence="5">
    <location>
        <begin position="8"/>
        <end position="487"/>
    </location>
</feature>
<dbReference type="Proteomes" id="UP000305067">
    <property type="component" value="Unassembled WGS sequence"/>
</dbReference>
<dbReference type="AlphaFoldDB" id="A0A5C3Q8J5"/>
<evidence type="ECO:0000313" key="6">
    <source>
        <dbReference type="EMBL" id="TFK98312.1"/>
    </source>
</evidence>
<accession>A0A5C3Q8J5</accession>
<evidence type="ECO:0000256" key="2">
    <source>
        <dbReference type="ARBA" id="ARBA00022801"/>
    </source>
</evidence>
<dbReference type="InterPro" id="IPR050309">
    <property type="entry name" value="Type-B_Carboxylest/Lipase"/>
</dbReference>
<evidence type="ECO:0000259" key="5">
    <source>
        <dbReference type="Pfam" id="PF00135"/>
    </source>
</evidence>
<dbReference type="PROSITE" id="PS00122">
    <property type="entry name" value="CARBOXYLESTERASE_B_1"/>
    <property type="match status" value="1"/>
</dbReference>
<dbReference type="Gene3D" id="3.40.50.1820">
    <property type="entry name" value="alpha/beta hydrolase"/>
    <property type="match status" value="1"/>
</dbReference>
<keyword evidence="7" id="KW-1185">Reference proteome</keyword>
<comment type="similarity">
    <text evidence="1 3">Belongs to the type-B carboxylesterase/lipase family.</text>
</comment>
<dbReference type="InterPro" id="IPR029058">
    <property type="entry name" value="AB_hydrolase_fold"/>
</dbReference>
<dbReference type="OrthoDB" id="408631at2759"/>
<dbReference type="EMBL" id="ML178840">
    <property type="protein sequence ID" value="TFK98312.1"/>
    <property type="molecule type" value="Genomic_DNA"/>
</dbReference>
<dbReference type="STRING" id="1884261.A0A5C3Q8J5"/>
<dbReference type="EC" id="3.1.1.-" evidence="3"/>
<gene>
    <name evidence="6" type="ORF">BDV98DRAFT_595815</name>
</gene>
<evidence type="ECO:0000256" key="1">
    <source>
        <dbReference type="ARBA" id="ARBA00005964"/>
    </source>
</evidence>